<dbReference type="GO" id="GO:0005975">
    <property type="term" value="P:carbohydrate metabolic process"/>
    <property type="evidence" value="ECO:0007669"/>
    <property type="project" value="InterPro"/>
</dbReference>
<comment type="catalytic activity">
    <reaction evidence="1">
        <text>6-phospho-D-glucono-1,5-lactone + H2O = 6-phospho-D-gluconate + H(+)</text>
        <dbReference type="Rhea" id="RHEA:12556"/>
        <dbReference type="ChEBI" id="CHEBI:15377"/>
        <dbReference type="ChEBI" id="CHEBI:15378"/>
        <dbReference type="ChEBI" id="CHEBI:57955"/>
        <dbReference type="ChEBI" id="CHEBI:58759"/>
        <dbReference type="EC" id="3.1.1.31"/>
    </reaction>
</comment>
<accession>A0A1E3NZV7</accession>
<dbReference type="AlphaFoldDB" id="A0A1E3NZV7"/>
<dbReference type="CDD" id="cd01400">
    <property type="entry name" value="6PGL"/>
    <property type="match status" value="1"/>
</dbReference>
<dbReference type="GO" id="GO:0017057">
    <property type="term" value="F:6-phosphogluconolactonase activity"/>
    <property type="evidence" value="ECO:0007669"/>
    <property type="project" value="UniProtKB-EC"/>
</dbReference>
<organism evidence="9 10">
    <name type="scientific">Wickerhamomyces anomalus (strain ATCC 58044 / CBS 1984 / NCYC 433 / NRRL Y-366-8)</name>
    <name type="common">Yeast</name>
    <name type="synonym">Hansenula anomala</name>
    <dbReference type="NCBI Taxonomy" id="683960"/>
    <lineage>
        <taxon>Eukaryota</taxon>
        <taxon>Fungi</taxon>
        <taxon>Dikarya</taxon>
        <taxon>Ascomycota</taxon>
        <taxon>Saccharomycotina</taxon>
        <taxon>Saccharomycetes</taxon>
        <taxon>Phaffomycetales</taxon>
        <taxon>Wickerhamomycetaceae</taxon>
        <taxon>Wickerhamomyces</taxon>
    </lineage>
</organism>
<name>A0A1E3NZV7_WICAA</name>
<dbReference type="Pfam" id="PF01182">
    <property type="entry name" value="Glucosamine_iso"/>
    <property type="match status" value="1"/>
</dbReference>
<dbReference type="GO" id="GO:0006098">
    <property type="term" value="P:pentose-phosphate shunt"/>
    <property type="evidence" value="ECO:0007669"/>
    <property type="project" value="InterPro"/>
</dbReference>
<evidence type="ECO:0000313" key="10">
    <source>
        <dbReference type="Proteomes" id="UP000094112"/>
    </source>
</evidence>
<comment type="subcellular location">
    <subcellularLocation>
        <location evidence="2">Cytoplasm</location>
    </subcellularLocation>
</comment>
<comment type="similarity">
    <text evidence="4 7">Belongs to the glucosamine/galactosamine-6-phosphate isomerase family. 6-phosphogluconolactonase subfamily.</text>
</comment>
<dbReference type="Proteomes" id="UP000094112">
    <property type="component" value="Unassembled WGS sequence"/>
</dbReference>
<feature type="domain" description="Glucosamine/galactosamine-6-phosphate isomerase" evidence="8">
    <location>
        <begin position="9"/>
        <end position="226"/>
    </location>
</feature>
<proteinExistence type="inferred from homology"/>
<dbReference type="PANTHER" id="PTHR11054">
    <property type="entry name" value="6-PHOSPHOGLUCONOLACTONASE"/>
    <property type="match status" value="1"/>
</dbReference>
<gene>
    <name evidence="9" type="ORF">WICANDRAFT_63243</name>
</gene>
<evidence type="ECO:0000256" key="7">
    <source>
        <dbReference type="RuleBase" id="RU365095"/>
    </source>
</evidence>
<evidence type="ECO:0000256" key="4">
    <source>
        <dbReference type="ARBA" id="ARBA00010662"/>
    </source>
</evidence>
<dbReference type="InterPro" id="IPR005900">
    <property type="entry name" value="6-phosphogluconolactonase_DevB"/>
</dbReference>
<evidence type="ECO:0000313" key="9">
    <source>
        <dbReference type="EMBL" id="ODQ58736.1"/>
    </source>
</evidence>
<dbReference type="PANTHER" id="PTHR11054:SF24">
    <property type="entry name" value="6-PHOSPHOGLUCONOLACTONASE 3-RELATED"/>
    <property type="match status" value="1"/>
</dbReference>
<dbReference type="Gene3D" id="3.40.50.1360">
    <property type="match status" value="1"/>
</dbReference>
<keyword evidence="10" id="KW-1185">Reference proteome</keyword>
<dbReference type="InterPro" id="IPR039104">
    <property type="entry name" value="6PGL"/>
</dbReference>
<comment type="pathway">
    <text evidence="3">Carbohydrate degradation; pentose phosphate pathway; D-ribulose 5-phosphate from D-glucose 6-phosphate (oxidative stage): step 2/3.</text>
</comment>
<dbReference type="FunFam" id="3.40.50.1360:FF:000005">
    <property type="entry name" value="6-phosphogluconolactonase"/>
    <property type="match status" value="1"/>
</dbReference>
<dbReference type="EMBL" id="KV454211">
    <property type="protein sequence ID" value="ODQ58736.1"/>
    <property type="molecule type" value="Genomic_DNA"/>
</dbReference>
<evidence type="ECO:0000256" key="5">
    <source>
        <dbReference type="ARBA" id="ARBA00022490"/>
    </source>
</evidence>
<evidence type="ECO:0000256" key="1">
    <source>
        <dbReference type="ARBA" id="ARBA00000832"/>
    </source>
</evidence>
<reference evidence="9 10" key="1">
    <citation type="journal article" date="2016" name="Proc. Natl. Acad. Sci. U.S.A.">
        <title>Comparative genomics of biotechnologically important yeasts.</title>
        <authorList>
            <person name="Riley R."/>
            <person name="Haridas S."/>
            <person name="Wolfe K.H."/>
            <person name="Lopes M.R."/>
            <person name="Hittinger C.T."/>
            <person name="Goeker M."/>
            <person name="Salamov A.A."/>
            <person name="Wisecaver J.H."/>
            <person name="Long T.M."/>
            <person name="Calvey C.H."/>
            <person name="Aerts A.L."/>
            <person name="Barry K.W."/>
            <person name="Choi C."/>
            <person name="Clum A."/>
            <person name="Coughlan A.Y."/>
            <person name="Deshpande S."/>
            <person name="Douglass A.P."/>
            <person name="Hanson S.J."/>
            <person name="Klenk H.-P."/>
            <person name="LaButti K.M."/>
            <person name="Lapidus A."/>
            <person name="Lindquist E.A."/>
            <person name="Lipzen A.M."/>
            <person name="Meier-Kolthoff J.P."/>
            <person name="Ohm R.A."/>
            <person name="Otillar R.P."/>
            <person name="Pangilinan J.L."/>
            <person name="Peng Y."/>
            <person name="Rokas A."/>
            <person name="Rosa C.A."/>
            <person name="Scheuner C."/>
            <person name="Sibirny A.A."/>
            <person name="Slot J.C."/>
            <person name="Stielow J.B."/>
            <person name="Sun H."/>
            <person name="Kurtzman C.P."/>
            <person name="Blackwell M."/>
            <person name="Grigoriev I.V."/>
            <person name="Jeffries T.W."/>
        </authorList>
    </citation>
    <scope>NUCLEOTIDE SEQUENCE [LARGE SCALE GENOMIC DNA]</scope>
    <source>
        <strain evidence="10">ATCC 58044 / CBS 1984 / NCYC 433 / NRRL Y-366-8</strain>
    </source>
</reference>
<evidence type="ECO:0000256" key="2">
    <source>
        <dbReference type="ARBA" id="ARBA00004496"/>
    </source>
</evidence>
<dbReference type="NCBIfam" id="TIGR01198">
    <property type="entry name" value="pgl"/>
    <property type="match status" value="1"/>
</dbReference>
<dbReference type="RefSeq" id="XP_019037943.1">
    <property type="nucleotide sequence ID" value="XM_019183515.1"/>
</dbReference>
<evidence type="ECO:0000259" key="8">
    <source>
        <dbReference type="Pfam" id="PF01182"/>
    </source>
</evidence>
<dbReference type="SUPFAM" id="SSF100950">
    <property type="entry name" value="NagB/RpiA/CoA transferase-like"/>
    <property type="match status" value="1"/>
</dbReference>
<dbReference type="InterPro" id="IPR006148">
    <property type="entry name" value="Glc/Gal-6P_isomerase"/>
</dbReference>
<sequence>MVKVYSYADSTDVANSVAQFILKAQDEALSSKDSFDIAISGGSLGKVLKAGLISNKDIASKIHWNKWRVFFSDERLVPLEHEDSNYGLFNEVVLKNLAHEGIPGPTVFTINESLLHDTDTSNDDAIAQEYASFLPESLDLILLGCGPDGHTCSLFPGHKLLKEYSVNVTSISDSPKPPSRRITITFPVLKAAKSIAFVAEGEGKASVLKEIFSDKKTELPAELVNELSVPVSWFVNDAAVNGVNVTTSKY</sequence>
<dbReference type="STRING" id="683960.A0A1E3NZV7"/>
<dbReference type="GeneID" id="30200761"/>
<dbReference type="GO" id="GO:0005737">
    <property type="term" value="C:cytoplasm"/>
    <property type="evidence" value="ECO:0007669"/>
    <property type="project" value="UniProtKB-SubCell"/>
</dbReference>
<keyword evidence="5" id="KW-0963">Cytoplasm</keyword>
<evidence type="ECO:0000256" key="6">
    <source>
        <dbReference type="ARBA" id="ARBA00022801"/>
    </source>
</evidence>
<keyword evidence="6" id="KW-0378">Hydrolase</keyword>
<dbReference type="InterPro" id="IPR037171">
    <property type="entry name" value="NagB/RpiA_transferase-like"/>
</dbReference>
<protein>
    <recommendedName>
        <fullName evidence="7">6-phosphogluconolactonase-like protein</fullName>
    </recommendedName>
</protein>
<dbReference type="OrthoDB" id="432544at2759"/>
<evidence type="ECO:0000256" key="3">
    <source>
        <dbReference type="ARBA" id="ARBA00004961"/>
    </source>
</evidence>